<evidence type="ECO:0000259" key="2">
    <source>
        <dbReference type="PROSITE" id="PS50052"/>
    </source>
</evidence>
<feature type="compositionally biased region" description="Polar residues" evidence="1">
    <location>
        <begin position="60"/>
        <end position="72"/>
    </location>
</feature>
<feature type="region of interest" description="Disordered" evidence="1">
    <location>
        <begin position="247"/>
        <end position="266"/>
    </location>
</feature>
<dbReference type="Proteomes" id="UP000775872">
    <property type="component" value="Unassembled WGS sequence"/>
</dbReference>
<feature type="region of interest" description="Disordered" evidence="1">
    <location>
        <begin position="590"/>
        <end position="620"/>
    </location>
</feature>
<dbReference type="SMART" id="SM00072">
    <property type="entry name" value="GuKc"/>
    <property type="match status" value="1"/>
</dbReference>
<dbReference type="OrthoDB" id="10257415at2759"/>
<dbReference type="InterPro" id="IPR021861">
    <property type="entry name" value="THO_THOC1"/>
</dbReference>
<gene>
    <name evidence="3" type="ORF">CSOL1703_00009130</name>
</gene>
<dbReference type="PROSITE" id="PS50052">
    <property type="entry name" value="GUANYLATE_KINASE_2"/>
    <property type="match status" value="1"/>
</dbReference>
<evidence type="ECO:0000256" key="1">
    <source>
        <dbReference type="SAM" id="MobiDB-lite"/>
    </source>
</evidence>
<dbReference type="Pfam" id="PF11957">
    <property type="entry name" value="efThoc1"/>
    <property type="match status" value="1"/>
</dbReference>
<accession>A0A9N9VZ45</accession>
<evidence type="ECO:0000313" key="3">
    <source>
        <dbReference type="EMBL" id="CAH0043082.1"/>
    </source>
</evidence>
<feature type="compositionally biased region" description="Polar residues" evidence="1">
    <location>
        <begin position="248"/>
        <end position="263"/>
    </location>
</feature>
<dbReference type="Gene3D" id="3.40.50.300">
    <property type="entry name" value="P-loop containing nucleotide triphosphate hydrolases"/>
    <property type="match status" value="1"/>
</dbReference>
<feature type="region of interest" description="Disordered" evidence="1">
    <location>
        <begin position="472"/>
        <end position="493"/>
    </location>
</feature>
<sequence length="798" mass="89620">MPALDISNPGVSAIADFGALLNDLIDEATTLKVPAQGNSHSLGIDPPVTKADLDKISTRVDSSLSHVTPSPSEQEDDSTKEQLKDRRWQVVETAARDLFGRLVTSTSINNPDITQIWNLFDILTIISDNGQCDPGLLFWLIEELVESKTIAECRVIFDYLESRRERITPERTFKKWSLIVLRMCTELLRRLSRAEDTAFCGRVFIFLFQSFPLGDRSSVNLRGEYHVENVTNFESAIDNEDSKMVVDTPQTGASKESTKGGTQNKEKEEVLSSDALYPLFWPLQEMFSQPLKLFDQSCMQSFKRGIEETVKKFATYPSDEGLPALNPSDETKTSLKRKREDEEKEGLLEAFNPKYLTSKDLFELEISDLTFRRHIMVQTLITLNFILSWTAEAKKKYDKLNVQNKSVLYAAEFNDDDAKWAKEIKIKISDHMRKDTPGRIFYRMVDTVLARDKNWVYWKMASCPTITRNPVNPQTYADAQSSAQRSATSKRLRPNPMGAVSLDFLQPVDGEESLEKFKEPERHRLPELDSFKTGIADDDFAISMASNDLNKATAVAGKASKSWRALRVAGKSKLTSFDKIDDPQNINPVFLAPSDEDGDDDNGEAEDLPDNRSPIIVSSSEQGNLPDIIGKLLSSHKGVFGKVVRHTTREPNEGEVNGKDYYFVKAPEFNQLRDGDRLIEFTEASDVSYGTSIKVVDAIADNDKIPIIQLNVEAAQFAKDMGYQARYIFISPSQNQPADTDMDTTADGSADNAEECAKIKAPEFFNTTINLEDVDQAVGSLWEFISKAGEQEETYDSA</sequence>
<dbReference type="CDD" id="cd00071">
    <property type="entry name" value="GMPK"/>
    <property type="match status" value="1"/>
</dbReference>
<reference evidence="3" key="1">
    <citation type="submission" date="2021-10" db="EMBL/GenBank/DDBJ databases">
        <authorList>
            <person name="Piombo E."/>
        </authorList>
    </citation>
    <scope>NUCLEOTIDE SEQUENCE</scope>
</reference>
<dbReference type="InterPro" id="IPR008144">
    <property type="entry name" value="Guanylate_kin-like_dom"/>
</dbReference>
<feature type="compositionally biased region" description="Basic and acidic residues" evidence="1">
    <location>
        <begin position="329"/>
        <end position="344"/>
    </location>
</feature>
<dbReference type="SUPFAM" id="SSF52540">
    <property type="entry name" value="P-loop containing nucleoside triphosphate hydrolases"/>
    <property type="match status" value="1"/>
</dbReference>
<dbReference type="AlphaFoldDB" id="A0A9N9VZ45"/>
<dbReference type="InterPro" id="IPR027417">
    <property type="entry name" value="P-loop_NTPase"/>
</dbReference>
<feature type="region of interest" description="Disordered" evidence="1">
    <location>
        <begin position="317"/>
        <end position="344"/>
    </location>
</feature>
<feature type="domain" description="Guanylate kinase-like" evidence="2">
    <location>
        <begin position="612"/>
        <end position="786"/>
    </location>
</feature>
<dbReference type="Pfam" id="PF00625">
    <property type="entry name" value="Guanylate_kin"/>
    <property type="match status" value="1"/>
</dbReference>
<feature type="region of interest" description="Disordered" evidence="1">
    <location>
        <begin position="60"/>
        <end position="84"/>
    </location>
</feature>
<dbReference type="InterPro" id="IPR008145">
    <property type="entry name" value="GK/Ca_channel_bsu"/>
</dbReference>
<dbReference type="GO" id="GO:0000445">
    <property type="term" value="C:THO complex part of transcription export complex"/>
    <property type="evidence" value="ECO:0007669"/>
    <property type="project" value="TreeGrafter"/>
</dbReference>
<protein>
    <recommendedName>
        <fullName evidence="2">Guanylate kinase-like domain-containing protein</fullName>
    </recommendedName>
</protein>
<feature type="compositionally biased region" description="Polar residues" evidence="1">
    <location>
        <begin position="472"/>
        <end position="487"/>
    </location>
</feature>
<evidence type="ECO:0000313" key="4">
    <source>
        <dbReference type="Proteomes" id="UP000775872"/>
    </source>
</evidence>
<organism evidence="3 4">
    <name type="scientific">Clonostachys solani</name>
    <dbReference type="NCBI Taxonomy" id="160281"/>
    <lineage>
        <taxon>Eukaryota</taxon>
        <taxon>Fungi</taxon>
        <taxon>Dikarya</taxon>
        <taxon>Ascomycota</taxon>
        <taxon>Pezizomycotina</taxon>
        <taxon>Sordariomycetes</taxon>
        <taxon>Hypocreomycetidae</taxon>
        <taxon>Hypocreales</taxon>
        <taxon>Bionectriaceae</taxon>
        <taxon>Clonostachys</taxon>
    </lineage>
</organism>
<keyword evidence="4" id="KW-1185">Reference proteome</keyword>
<dbReference type="PANTHER" id="PTHR13265">
    <property type="entry name" value="THO COMPLEX SUBUNIT 1"/>
    <property type="match status" value="1"/>
</dbReference>
<feature type="compositionally biased region" description="Acidic residues" evidence="1">
    <location>
        <begin position="594"/>
        <end position="608"/>
    </location>
</feature>
<dbReference type="PANTHER" id="PTHR13265:SF0">
    <property type="entry name" value="HPR1"/>
    <property type="match status" value="1"/>
</dbReference>
<proteinExistence type="predicted"/>
<comment type="caution">
    <text evidence="3">The sequence shown here is derived from an EMBL/GenBank/DDBJ whole genome shotgun (WGS) entry which is preliminary data.</text>
</comment>
<dbReference type="EMBL" id="CABFOC020000003">
    <property type="protein sequence ID" value="CAH0043082.1"/>
    <property type="molecule type" value="Genomic_DNA"/>
</dbReference>
<dbReference type="GO" id="GO:0006406">
    <property type="term" value="P:mRNA export from nucleus"/>
    <property type="evidence" value="ECO:0007669"/>
    <property type="project" value="TreeGrafter"/>
</dbReference>
<name>A0A9N9VZ45_9HYPO</name>